<keyword evidence="8" id="KW-1185">Reference proteome</keyword>
<accession>A0A1I0V7X7</accession>
<comment type="function">
    <text evidence="4 5">Cell division protein that is part of the divisome complex and is recruited early to the Z-ring. Probably stimulates Z-ring formation, perhaps through the cross-linking of FtsZ protofilaments. Its function overlaps with FtsA.</text>
</comment>
<dbReference type="Gene3D" id="3.30.110.150">
    <property type="entry name" value="SepF-like protein"/>
    <property type="match status" value="1"/>
</dbReference>
<dbReference type="PANTHER" id="PTHR35798:SF1">
    <property type="entry name" value="CELL DIVISION PROTEIN SEPF"/>
    <property type="match status" value="1"/>
</dbReference>
<dbReference type="Proteomes" id="UP000198838">
    <property type="component" value="Unassembled WGS sequence"/>
</dbReference>
<gene>
    <name evidence="5" type="primary">sepF</name>
    <name evidence="7" type="ORF">SAMN05216249_101177</name>
</gene>
<keyword evidence="5" id="KW-0963">Cytoplasm</keyword>
<dbReference type="GO" id="GO:0000917">
    <property type="term" value="P:division septum assembly"/>
    <property type="evidence" value="ECO:0007669"/>
    <property type="project" value="UniProtKB-KW"/>
</dbReference>
<dbReference type="EMBL" id="FOJY01000001">
    <property type="protein sequence ID" value="SFA71656.1"/>
    <property type="molecule type" value="Genomic_DNA"/>
</dbReference>
<evidence type="ECO:0000256" key="5">
    <source>
        <dbReference type="HAMAP-Rule" id="MF_01197"/>
    </source>
</evidence>
<evidence type="ECO:0000256" key="2">
    <source>
        <dbReference type="ARBA" id="ARBA00023210"/>
    </source>
</evidence>
<dbReference type="AlphaFoldDB" id="A0A1I0V7X7"/>
<protein>
    <recommendedName>
        <fullName evidence="5">Cell division protein SepF</fullName>
    </recommendedName>
</protein>
<reference evidence="7 8" key="1">
    <citation type="submission" date="2016-10" db="EMBL/GenBank/DDBJ databases">
        <authorList>
            <person name="de Groot N.N."/>
        </authorList>
    </citation>
    <scope>NUCLEOTIDE SEQUENCE [LARGE SCALE GENOMIC DNA]</scope>
    <source>
        <strain evidence="7 8">DSM 5522</strain>
    </source>
</reference>
<feature type="compositionally biased region" description="Acidic residues" evidence="6">
    <location>
        <begin position="17"/>
        <end position="33"/>
    </location>
</feature>
<dbReference type="GO" id="GO:0005737">
    <property type="term" value="C:cytoplasm"/>
    <property type="evidence" value="ECO:0007669"/>
    <property type="project" value="UniProtKB-SubCell"/>
</dbReference>
<feature type="region of interest" description="Disordered" evidence="6">
    <location>
        <begin position="11"/>
        <end position="66"/>
    </location>
</feature>
<dbReference type="InterPro" id="IPR007561">
    <property type="entry name" value="Cell_div_SepF/SepF-rel"/>
</dbReference>
<keyword evidence="3 5" id="KW-0131">Cell cycle</keyword>
<evidence type="ECO:0000256" key="6">
    <source>
        <dbReference type="SAM" id="MobiDB-lite"/>
    </source>
</evidence>
<dbReference type="InterPro" id="IPR023052">
    <property type="entry name" value="Cell_div_SepF"/>
</dbReference>
<organism evidence="7 8">
    <name type="scientific">Acetitomaculum ruminis DSM 5522</name>
    <dbReference type="NCBI Taxonomy" id="1120918"/>
    <lineage>
        <taxon>Bacteria</taxon>
        <taxon>Bacillati</taxon>
        <taxon>Bacillota</taxon>
        <taxon>Clostridia</taxon>
        <taxon>Lachnospirales</taxon>
        <taxon>Lachnospiraceae</taxon>
        <taxon>Acetitomaculum</taxon>
    </lineage>
</organism>
<evidence type="ECO:0000313" key="7">
    <source>
        <dbReference type="EMBL" id="SFA71656.1"/>
    </source>
</evidence>
<dbReference type="InterPro" id="IPR038594">
    <property type="entry name" value="SepF-like_sf"/>
</dbReference>
<dbReference type="RefSeq" id="WP_092869887.1">
    <property type="nucleotide sequence ID" value="NZ_FOJY01000001.1"/>
</dbReference>
<comment type="subcellular location">
    <subcellularLocation>
        <location evidence="5">Cytoplasm</location>
    </subcellularLocation>
    <text evidence="5">Localizes to the division site, in a FtsZ-dependent manner.</text>
</comment>
<comment type="similarity">
    <text evidence="5">Belongs to the SepF family.</text>
</comment>
<evidence type="ECO:0000256" key="1">
    <source>
        <dbReference type="ARBA" id="ARBA00022618"/>
    </source>
</evidence>
<keyword evidence="1 5" id="KW-0132">Cell division</keyword>
<dbReference type="PANTHER" id="PTHR35798">
    <property type="entry name" value="CELL DIVISION PROTEIN SEPF"/>
    <property type="match status" value="1"/>
</dbReference>
<evidence type="ECO:0000256" key="3">
    <source>
        <dbReference type="ARBA" id="ARBA00023306"/>
    </source>
</evidence>
<evidence type="ECO:0000256" key="4">
    <source>
        <dbReference type="ARBA" id="ARBA00044936"/>
    </source>
</evidence>
<name>A0A1I0V7X7_9FIRM</name>
<proteinExistence type="inferred from homology"/>
<dbReference type="Pfam" id="PF04472">
    <property type="entry name" value="SepF"/>
    <property type="match status" value="1"/>
</dbReference>
<comment type="subunit">
    <text evidence="5">Homodimer. Interacts with FtsZ.</text>
</comment>
<sequence>MSVFDKLLTGMGLRDDGYDDDDYEEDDFEEYEEEKPRKKPFSKEDSQIEDFSKASKNSKIRQMPRRSNMTVCVLKPSSVEDAHEVTDTLLSNRTVVLNLEGLDVEIAQRIIDFTSGSCYAIKGNLQKVSNYIFIITPSNIDISGDYPEDLIGALAVPPINHE</sequence>
<keyword evidence="2 5" id="KW-0717">Septation</keyword>
<dbReference type="STRING" id="1120918.SAMN05216249_101177"/>
<feature type="compositionally biased region" description="Basic and acidic residues" evidence="6">
    <location>
        <begin position="41"/>
        <end position="53"/>
    </location>
</feature>
<evidence type="ECO:0000313" key="8">
    <source>
        <dbReference type="Proteomes" id="UP000198838"/>
    </source>
</evidence>
<dbReference type="HAMAP" id="MF_01197">
    <property type="entry name" value="SepF"/>
    <property type="match status" value="1"/>
</dbReference>
<dbReference type="OrthoDB" id="9815206at2"/>
<dbReference type="GO" id="GO:0043093">
    <property type="term" value="P:FtsZ-dependent cytokinesis"/>
    <property type="evidence" value="ECO:0007669"/>
    <property type="project" value="UniProtKB-UniRule"/>
</dbReference>